<gene>
    <name evidence="6" type="ORF">K8V69_08070</name>
</gene>
<dbReference type="PROSITE" id="PS50931">
    <property type="entry name" value="HTH_LYSR"/>
    <property type="match status" value="1"/>
</dbReference>
<evidence type="ECO:0000313" key="6">
    <source>
        <dbReference type="EMBL" id="HJE50102.1"/>
    </source>
</evidence>
<dbReference type="Pfam" id="PF00126">
    <property type="entry name" value="HTH_1"/>
    <property type="match status" value="1"/>
</dbReference>
<evidence type="ECO:0000256" key="4">
    <source>
        <dbReference type="ARBA" id="ARBA00023163"/>
    </source>
</evidence>
<dbReference type="PANTHER" id="PTHR30346:SF28">
    <property type="entry name" value="HTH-TYPE TRANSCRIPTIONAL REGULATOR CYNR"/>
    <property type="match status" value="1"/>
</dbReference>
<reference evidence="6" key="1">
    <citation type="journal article" date="2021" name="PeerJ">
        <title>Extensive microbial diversity within the chicken gut microbiome revealed by metagenomics and culture.</title>
        <authorList>
            <person name="Gilroy R."/>
            <person name="Ravi A."/>
            <person name="Getino M."/>
            <person name="Pursley I."/>
            <person name="Horton D.L."/>
            <person name="Alikhan N.F."/>
            <person name="Baker D."/>
            <person name="Gharbi K."/>
            <person name="Hall N."/>
            <person name="Watson M."/>
            <person name="Adriaenssens E.M."/>
            <person name="Foster-Nyarko E."/>
            <person name="Jarju S."/>
            <person name="Secka A."/>
            <person name="Antonio M."/>
            <person name="Oren A."/>
            <person name="Chaudhuri R.R."/>
            <person name="La Ragione R."/>
            <person name="Hildebrand F."/>
            <person name="Pallen M.J."/>
        </authorList>
    </citation>
    <scope>NUCLEOTIDE SEQUENCE</scope>
    <source>
        <strain evidence="6">CHK192-2623</strain>
    </source>
</reference>
<keyword evidence="2" id="KW-0805">Transcription regulation</keyword>
<dbReference type="InterPro" id="IPR036390">
    <property type="entry name" value="WH_DNA-bd_sf"/>
</dbReference>
<proteinExistence type="inferred from homology"/>
<organism evidence="6 7">
    <name type="scientific">Lactobacillus johnsonii</name>
    <dbReference type="NCBI Taxonomy" id="33959"/>
    <lineage>
        <taxon>Bacteria</taxon>
        <taxon>Bacillati</taxon>
        <taxon>Bacillota</taxon>
        <taxon>Bacilli</taxon>
        <taxon>Lactobacillales</taxon>
        <taxon>Lactobacillaceae</taxon>
        <taxon>Lactobacillus</taxon>
    </lineage>
</organism>
<evidence type="ECO:0000259" key="5">
    <source>
        <dbReference type="PROSITE" id="PS50931"/>
    </source>
</evidence>
<evidence type="ECO:0000256" key="1">
    <source>
        <dbReference type="ARBA" id="ARBA00009437"/>
    </source>
</evidence>
<dbReference type="Gene3D" id="1.10.10.10">
    <property type="entry name" value="Winged helix-like DNA-binding domain superfamily/Winged helix DNA-binding domain"/>
    <property type="match status" value="1"/>
</dbReference>
<dbReference type="InterPro" id="IPR000847">
    <property type="entry name" value="LysR_HTH_N"/>
</dbReference>
<dbReference type="PRINTS" id="PR00039">
    <property type="entry name" value="HTHLYSR"/>
</dbReference>
<evidence type="ECO:0000313" key="7">
    <source>
        <dbReference type="Proteomes" id="UP000732527"/>
    </source>
</evidence>
<dbReference type="PANTHER" id="PTHR30346">
    <property type="entry name" value="TRANSCRIPTIONAL DUAL REGULATOR HCAR-RELATED"/>
    <property type="match status" value="1"/>
</dbReference>
<comment type="caution">
    <text evidence="6">The sequence shown here is derived from an EMBL/GenBank/DDBJ whole genome shotgun (WGS) entry which is preliminary data.</text>
</comment>
<dbReference type="GO" id="GO:0003677">
    <property type="term" value="F:DNA binding"/>
    <property type="evidence" value="ECO:0007669"/>
    <property type="project" value="UniProtKB-KW"/>
</dbReference>
<dbReference type="AlphaFoldDB" id="A0A921EKD6"/>
<keyword evidence="3" id="KW-0238">DNA-binding</keyword>
<dbReference type="GO" id="GO:0032993">
    <property type="term" value="C:protein-DNA complex"/>
    <property type="evidence" value="ECO:0007669"/>
    <property type="project" value="TreeGrafter"/>
</dbReference>
<dbReference type="InterPro" id="IPR036388">
    <property type="entry name" value="WH-like_DNA-bd_sf"/>
</dbReference>
<dbReference type="SUPFAM" id="SSF46785">
    <property type="entry name" value="Winged helix' DNA-binding domain"/>
    <property type="match status" value="1"/>
</dbReference>
<keyword evidence="4" id="KW-0804">Transcription</keyword>
<evidence type="ECO:0000256" key="3">
    <source>
        <dbReference type="ARBA" id="ARBA00023125"/>
    </source>
</evidence>
<dbReference type="GO" id="GO:0003700">
    <property type="term" value="F:DNA-binding transcription factor activity"/>
    <property type="evidence" value="ECO:0007669"/>
    <property type="project" value="InterPro"/>
</dbReference>
<dbReference type="EMBL" id="DYYQ01000053">
    <property type="protein sequence ID" value="HJE50102.1"/>
    <property type="molecule type" value="Genomic_DNA"/>
</dbReference>
<protein>
    <submittedName>
        <fullName evidence="6">LysR family transcriptional regulator</fullName>
    </submittedName>
</protein>
<reference evidence="6" key="2">
    <citation type="submission" date="2021-09" db="EMBL/GenBank/DDBJ databases">
        <authorList>
            <person name="Gilroy R."/>
        </authorList>
    </citation>
    <scope>NUCLEOTIDE SEQUENCE</scope>
    <source>
        <strain evidence="6">CHK192-2623</strain>
    </source>
</reference>
<accession>A0A921EKD6</accession>
<feature type="domain" description="HTH lysR-type" evidence="5">
    <location>
        <begin position="1"/>
        <end position="53"/>
    </location>
</feature>
<dbReference type="Proteomes" id="UP000732527">
    <property type="component" value="Unassembled WGS sequence"/>
</dbReference>
<comment type="similarity">
    <text evidence="1">Belongs to the LysR transcriptional regulatory family.</text>
</comment>
<name>A0A921EKD6_LACJH</name>
<evidence type="ECO:0000256" key="2">
    <source>
        <dbReference type="ARBA" id="ARBA00023015"/>
    </source>
</evidence>
<sequence>MELRVLRYFFAVCEAKNISKAAEALHISQPSLSRQLKNLEAELSVTLFYRGHQ</sequence>